<feature type="region of interest" description="Disordered" evidence="3">
    <location>
        <begin position="477"/>
        <end position="516"/>
    </location>
</feature>
<evidence type="ECO:0000256" key="3">
    <source>
        <dbReference type="SAM" id="MobiDB-lite"/>
    </source>
</evidence>
<gene>
    <name evidence="4" type="ORF">PENTCL1PPCAC_9936</name>
</gene>
<dbReference type="SUPFAM" id="SSF50353">
    <property type="entry name" value="Cytokine"/>
    <property type="match status" value="1"/>
</dbReference>
<reference evidence="4" key="1">
    <citation type="submission" date="2023-10" db="EMBL/GenBank/DDBJ databases">
        <title>Genome assembly of Pristionchus species.</title>
        <authorList>
            <person name="Yoshida K."/>
            <person name="Sommer R.J."/>
        </authorList>
    </citation>
    <scope>NUCLEOTIDE SEQUENCE</scope>
    <source>
        <strain evidence="4">RS0144</strain>
    </source>
</reference>
<sequence length="516" mass="58328">AIIMSLTGGGTTTVSLGGYAAGSAPSTSSLPFSYSPADGSMSGSGSGSGFQEGKDRPRFDRAPPVPPPTSLSYARYAYYEVPSTSGGKVHPLLASAWREPDKFRQCLARAHDVRTENEELNGTHNAYGTFQMPDGSLYAGITRKGALFCRSGFWLEVKPGARENSPREPDGTAKREAINLIRGTRNAQSNFTILEFIAVTFGLISMRGVESNSFVCMDQRGRLYAAAPSDYSSECIFVEEMLENYFNLYSSCSYGSFKRPWYIAIRRTGSPRNGLKTRKRRKAAHFLVVHHDLSPELRLFKPKSPQKEIDAAEEAAKVGQKPDLQSLLHNTMKHRPIEEPQTEVELDADPNERILTIKLEARLIKQRIKKKRKKIPTREERLAMDQQKREERKELLARKRVEEQEKLRRLHIEYGKQVQKLHDEQKERLAKEAKERAEAARKSLPYSFSNTVSNRTQLTTQSKFNGTLLQVNVLRSRPTHPDQSHANPSAPHRDTRRIDTTRSPYTVHHRHSPPIR</sequence>
<dbReference type="PANTHER" id="PTHR11486">
    <property type="entry name" value="FIBROBLAST GROWTH FACTOR"/>
    <property type="match status" value="1"/>
</dbReference>
<feature type="compositionally biased region" description="Basic residues" evidence="3">
    <location>
        <begin position="507"/>
        <end position="516"/>
    </location>
</feature>
<dbReference type="InterPro" id="IPR056378">
    <property type="entry name" value="Let-756-like_FGF"/>
</dbReference>
<evidence type="ECO:0008006" key="6">
    <source>
        <dbReference type="Google" id="ProtNLM"/>
    </source>
</evidence>
<feature type="compositionally biased region" description="Basic and acidic residues" evidence="3">
    <location>
        <begin position="491"/>
        <end position="500"/>
    </location>
</feature>
<dbReference type="InterPro" id="IPR002209">
    <property type="entry name" value="Fibroblast_GF_fam"/>
</dbReference>
<dbReference type="CDD" id="cd00058">
    <property type="entry name" value="beta-trefoil_FGF"/>
    <property type="match status" value="1"/>
</dbReference>
<proteinExistence type="inferred from homology"/>
<accession>A0AAV5SWP2</accession>
<evidence type="ECO:0000256" key="1">
    <source>
        <dbReference type="ARBA" id="ARBA00007936"/>
    </source>
</evidence>
<dbReference type="PRINTS" id="PR00262">
    <property type="entry name" value="IL1HBGF"/>
</dbReference>
<feature type="non-terminal residue" evidence="4">
    <location>
        <position position="1"/>
    </location>
</feature>
<feature type="compositionally biased region" description="Basic and acidic residues" evidence="3">
    <location>
        <begin position="52"/>
        <end position="61"/>
    </location>
</feature>
<comment type="caution">
    <text evidence="4">The sequence shown here is derived from an EMBL/GenBank/DDBJ whole genome shotgun (WGS) entry which is preliminary data.</text>
</comment>
<organism evidence="4 5">
    <name type="scientific">Pristionchus entomophagus</name>
    <dbReference type="NCBI Taxonomy" id="358040"/>
    <lineage>
        <taxon>Eukaryota</taxon>
        <taxon>Metazoa</taxon>
        <taxon>Ecdysozoa</taxon>
        <taxon>Nematoda</taxon>
        <taxon>Chromadorea</taxon>
        <taxon>Rhabditida</taxon>
        <taxon>Rhabditina</taxon>
        <taxon>Diplogasteromorpha</taxon>
        <taxon>Diplogasteroidea</taxon>
        <taxon>Neodiplogasteridae</taxon>
        <taxon>Pristionchus</taxon>
    </lineage>
</organism>
<feature type="coiled-coil region" evidence="2">
    <location>
        <begin position="393"/>
        <end position="443"/>
    </location>
</feature>
<dbReference type="SMART" id="SM00442">
    <property type="entry name" value="FGF"/>
    <property type="match status" value="1"/>
</dbReference>
<dbReference type="GO" id="GO:0008083">
    <property type="term" value="F:growth factor activity"/>
    <property type="evidence" value="ECO:0007669"/>
    <property type="project" value="InterPro"/>
</dbReference>
<comment type="similarity">
    <text evidence="1">Belongs to the heparin-binding growth factors family.</text>
</comment>
<evidence type="ECO:0000256" key="2">
    <source>
        <dbReference type="SAM" id="Coils"/>
    </source>
</evidence>
<dbReference type="AlphaFoldDB" id="A0AAV5SWP2"/>
<evidence type="ECO:0000313" key="5">
    <source>
        <dbReference type="Proteomes" id="UP001432027"/>
    </source>
</evidence>
<evidence type="ECO:0000313" key="4">
    <source>
        <dbReference type="EMBL" id="GMS87761.1"/>
    </source>
</evidence>
<keyword evidence="2" id="KW-0175">Coiled coil</keyword>
<dbReference type="Pfam" id="PF00167">
    <property type="entry name" value="FGF"/>
    <property type="match status" value="1"/>
</dbReference>
<dbReference type="EMBL" id="BTSX01000003">
    <property type="protein sequence ID" value="GMS87761.1"/>
    <property type="molecule type" value="Genomic_DNA"/>
</dbReference>
<dbReference type="Gene3D" id="2.80.10.50">
    <property type="match status" value="1"/>
</dbReference>
<dbReference type="InterPro" id="IPR008996">
    <property type="entry name" value="IL1/FGF"/>
</dbReference>
<protein>
    <recommendedName>
        <fullName evidence="6">Fibroblast growth factor</fullName>
    </recommendedName>
</protein>
<feature type="region of interest" description="Disordered" evidence="3">
    <location>
        <begin position="34"/>
        <end position="66"/>
    </location>
</feature>
<keyword evidence="5" id="KW-1185">Reference proteome</keyword>
<name>A0AAV5SWP2_9BILA</name>
<dbReference type="Proteomes" id="UP001432027">
    <property type="component" value="Unassembled WGS sequence"/>
</dbReference>